<proteinExistence type="predicted"/>
<organism evidence="2 3">
    <name type="scientific">Permianibacter aggregans</name>
    <dbReference type="NCBI Taxonomy" id="1510150"/>
    <lineage>
        <taxon>Bacteria</taxon>
        <taxon>Pseudomonadati</taxon>
        <taxon>Pseudomonadota</taxon>
        <taxon>Gammaproteobacteria</taxon>
        <taxon>Pseudomonadales</taxon>
        <taxon>Pseudomonadaceae</taxon>
        <taxon>Permianibacter</taxon>
    </lineage>
</organism>
<reference evidence="2 3" key="1">
    <citation type="submission" date="2019-03" db="EMBL/GenBank/DDBJ databases">
        <title>Genomic Encyclopedia of Type Strains, Phase IV (KMG-IV): sequencing the most valuable type-strain genomes for metagenomic binning, comparative biology and taxonomic classification.</title>
        <authorList>
            <person name="Goeker M."/>
        </authorList>
    </citation>
    <scope>NUCLEOTIDE SEQUENCE [LARGE SCALE GENOMIC DNA]</scope>
    <source>
        <strain evidence="2 3">DSM 103792</strain>
    </source>
</reference>
<gene>
    <name evidence="2" type="ORF">EV696_108114</name>
</gene>
<keyword evidence="3" id="KW-1185">Reference proteome</keyword>
<name>A0A4R6UX19_9GAMM</name>
<dbReference type="AlphaFoldDB" id="A0A4R6UX19"/>
<evidence type="ECO:0000256" key="1">
    <source>
        <dbReference type="SAM" id="SignalP"/>
    </source>
</evidence>
<dbReference type="InterPro" id="IPR022193">
    <property type="entry name" value="DUF3718"/>
</dbReference>
<keyword evidence="1" id="KW-0732">Signal</keyword>
<dbReference type="Proteomes" id="UP000295375">
    <property type="component" value="Unassembled WGS sequence"/>
</dbReference>
<dbReference type="EMBL" id="SNYM01000008">
    <property type="protein sequence ID" value="TDQ48134.1"/>
    <property type="molecule type" value="Genomic_DNA"/>
</dbReference>
<dbReference type="Pfam" id="PF12514">
    <property type="entry name" value="DUF3718"/>
    <property type="match status" value="1"/>
</dbReference>
<sequence>MSKRTILLAFCIVFAMGTVRADDDLVRLATALCDYTKANDRSMLRKKLKDANLSLRRIYGGLLCAKDDVYAGGTLLRTAVAHNAGDSMEFILSQVGSSATTTPEHDGRTIIDWTEEAAKADPAKADLLSKLKAATD</sequence>
<feature type="chain" id="PRO_5020611411" evidence="1">
    <location>
        <begin position="22"/>
        <end position="136"/>
    </location>
</feature>
<accession>A0A4R6UX19</accession>
<evidence type="ECO:0000313" key="3">
    <source>
        <dbReference type="Proteomes" id="UP000295375"/>
    </source>
</evidence>
<feature type="signal peptide" evidence="1">
    <location>
        <begin position="1"/>
        <end position="21"/>
    </location>
</feature>
<protein>
    <submittedName>
        <fullName evidence="2">Uncharacterized protein DUF3718</fullName>
    </submittedName>
</protein>
<dbReference type="RefSeq" id="WP_133590634.1">
    <property type="nucleotide sequence ID" value="NZ_CP037953.1"/>
</dbReference>
<dbReference type="OrthoDB" id="6197363at2"/>
<evidence type="ECO:0000313" key="2">
    <source>
        <dbReference type="EMBL" id="TDQ48134.1"/>
    </source>
</evidence>
<comment type="caution">
    <text evidence="2">The sequence shown here is derived from an EMBL/GenBank/DDBJ whole genome shotgun (WGS) entry which is preliminary data.</text>
</comment>